<dbReference type="OrthoDB" id="5296954at2"/>
<dbReference type="RefSeq" id="WP_135443418.1">
    <property type="nucleotide sequence ID" value="NZ_SRLE01000007.1"/>
</dbReference>
<organism evidence="2 3">
    <name type="scientific">Mangrovimicrobium sediminis</name>
    <dbReference type="NCBI Taxonomy" id="2562682"/>
    <lineage>
        <taxon>Bacteria</taxon>
        <taxon>Pseudomonadati</taxon>
        <taxon>Pseudomonadota</taxon>
        <taxon>Gammaproteobacteria</taxon>
        <taxon>Cellvibrionales</taxon>
        <taxon>Halieaceae</taxon>
        <taxon>Mangrovimicrobium</taxon>
    </lineage>
</organism>
<name>A0A4Z0M158_9GAMM</name>
<gene>
    <name evidence="2" type="ORF">E4634_09920</name>
</gene>
<accession>A0A4Z0M158</accession>
<reference evidence="2 3" key="1">
    <citation type="submission" date="2019-04" db="EMBL/GenBank/DDBJ databases">
        <title>Taxonomy of novel Haliea sp. from mangrove soil of West Coast of India.</title>
        <authorList>
            <person name="Verma A."/>
            <person name="Kumar P."/>
            <person name="Krishnamurthi S."/>
        </authorList>
    </citation>
    <scope>NUCLEOTIDE SEQUENCE [LARGE SCALE GENOMIC DNA]</scope>
    <source>
        <strain evidence="2 3">SAOS-164</strain>
    </source>
</reference>
<sequence length="176" mass="19666">MLRSLLTALIAIAITACSAVDVEDYAGREPRLRADEFFNGQLTAHGVLKDRAGRVTRSFNARIEASWDNGVGTLDEHFVFDDGETQRRVWTLRPDGENRYIGSAGDVSGPATLRQAGNSIFLDYVLQVPWRGDVIEVKVDDRMYLVSPDVLVNESRLSKFGFHVGDLLLVILRDDR</sequence>
<evidence type="ECO:0000313" key="2">
    <source>
        <dbReference type="EMBL" id="TGD73342.1"/>
    </source>
</evidence>
<dbReference type="AlphaFoldDB" id="A0A4Z0M158"/>
<protein>
    <submittedName>
        <fullName evidence="2">DUF3833 domain-containing protein</fullName>
    </submittedName>
</protein>
<dbReference type="PROSITE" id="PS51257">
    <property type="entry name" value="PROKAR_LIPOPROTEIN"/>
    <property type="match status" value="1"/>
</dbReference>
<feature type="signal peptide" evidence="1">
    <location>
        <begin position="1"/>
        <end position="19"/>
    </location>
</feature>
<proteinExistence type="predicted"/>
<dbReference type="InterPro" id="IPR024409">
    <property type="entry name" value="DUF3833"/>
</dbReference>
<evidence type="ECO:0000256" key="1">
    <source>
        <dbReference type="SAM" id="SignalP"/>
    </source>
</evidence>
<keyword evidence="3" id="KW-1185">Reference proteome</keyword>
<keyword evidence="1" id="KW-0732">Signal</keyword>
<dbReference type="EMBL" id="SRLE01000007">
    <property type="protein sequence ID" value="TGD73342.1"/>
    <property type="molecule type" value="Genomic_DNA"/>
</dbReference>
<comment type="caution">
    <text evidence="2">The sequence shown here is derived from an EMBL/GenBank/DDBJ whole genome shotgun (WGS) entry which is preliminary data.</text>
</comment>
<dbReference type="Pfam" id="PF12915">
    <property type="entry name" value="DUF3833"/>
    <property type="match status" value="1"/>
</dbReference>
<dbReference type="Proteomes" id="UP000298050">
    <property type="component" value="Unassembled WGS sequence"/>
</dbReference>
<feature type="chain" id="PRO_5021195571" evidence="1">
    <location>
        <begin position="20"/>
        <end position="176"/>
    </location>
</feature>
<evidence type="ECO:0000313" key="3">
    <source>
        <dbReference type="Proteomes" id="UP000298050"/>
    </source>
</evidence>